<dbReference type="GO" id="GO:0006631">
    <property type="term" value="P:fatty acid metabolic process"/>
    <property type="evidence" value="ECO:0007669"/>
    <property type="project" value="TreeGrafter"/>
</dbReference>
<gene>
    <name evidence="7" type="ORF">BN869_000005548_1</name>
</gene>
<organism evidence="7">
    <name type="scientific">Bionectria ochroleuca</name>
    <name type="common">Gliocladium roseum</name>
    <dbReference type="NCBI Taxonomy" id="29856"/>
    <lineage>
        <taxon>Eukaryota</taxon>
        <taxon>Fungi</taxon>
        <taxon>Dikarya</taxon>
        <taxon>Ascomycota</taxon>
        <taxon>Pezizomycotina</taxon>
        <taxon>Sordariomycetes</taxon>
        <taxon>Hypocreomycetidae</taxon>
        <taxon>Hypocreales</taxon>
        <taxon>Bionectriaceae</taxon>
        <taxon>Clonostachys</taxon>
    </lineage>
</organism>
<dbReference type="EMBL" id="CDPU01000014">
    <property type="protein sequence ID" value="CEO49491.1"/>
    <property type="molecule type" value="Genomic_DNA"/>
</dbReference>
<dbReference type="InterPro" id="IPR000873">
    <property type="entry name" value="AMP-dep_synth/lig_dom"/>
</dbReference>
<evidence type="ECO:0000256" key="2">
    <source>
        <dbReference type="ARBA" id="ARBA00022450"/>
    </source>
</evidence>
<feature type="domain" description="AMP-dependent synthetase/ligase" evidence="5">
    <location>
        <begin position="76"/>
        <end position="477"/>
    </location>
</feature>
<dbReference type="InterPro" id="IPR045851">
    <property type="entry name" value="AMP-bd_C_sf"/>
</dbReference>
<proteinExistence type="inferred from homology"/>
<evidence type="ECO:0000256" key="1">
    <source>
        <dbReference type="ARBA" id="ARBA00006432"/>
    </source>
</evidence>
<dbReference type="Gene3D" id="3.40.50.12780">
    <property type="entry name" value="N-terminal domain of ligase-like"/>
    <property type="match status" value="1"/>
</dbReference>
<sequence length="1256" mass="140637">MPYLTQLGTPPGKKSVFRKIRNVMSRLKSKSRGAPNALGSIPNPTAASMACPDVSLSERFGVVPTDMDLGLWDIFTATAARYPNRDAIVSLWQQPHDDGYESDYQAEDDNRCLRWSYQQLLVEATRIAICLRKLGCRPNMRLAAVVWNSAEWGLFFWVAASLGMVFAPIDPRVPSEAQSMLLVLKPDVIVVQDDNGIAIIDDPELDQPFSSLCIRICCSYTSQPDWINLWGERNIEQHVMNMEMFTNIETSHFDTQQYSHQPNQLAVVVFTSGTTGKPKGCPHTNQSIISQTAKYDPNPDFSLIDRWLVHTPVSHIFAINNALRAWRYGGAAIFPSKTFNVQSTIRALRDERITIMSATPTLVKILLADPLFPDPSELCLEVVTIAATTITQDDIDMCRQGLGAKDAIQAYGMSEGAPTLSWARSDELLVDGFHPGVGKALPGVWVRICDPATREVLPYGQLGEIHLGGYSVISSYLDGAESKSFYQDGCGTWLMTGDQGCMDSNGVLYVRGRYKDIIIRGGENINPFEIESAIAQIPGVQAAAIGVPDDMGGEVPVAVASLPEGVTKSMVSDRVAMLDAKYMLAGVYTLKDLGLEAFPLTSMGKVKKNELKKAIKILRQAPTDEAFNGTSKPDTSYSFFHHNEILNKLVDAWEQVTGTRPKTDTQMTHLADSISMLRYCDAVYRSTGKILYLQDVVTCDTVGKQAELLATRSANAKTDAGELVHLPTPLLEINHGSSTAVFPSSFGSKTLAPLQSNLISSSAFPDHRLLKNQLEILGLSECVVEDMIPIKESLHRTVIGQRPQSYHVRMVFRATRSEPQHVRQSLERCVAHRPMMRTILLDSYGFKPSHIVIKASRELLHHLIHDVEVETEAEAQERWSDDSYETHSSHFMLQGHVISVRQSSVVFLSVLFSHSIIDALSLWPFHRDLEYVLSDINAKLSPSTPFRLFSDLFSQYEDSEPARQAVLFHTRKLRGISRLQDALWPPQRAPGWMISNDAGSHRARERALVRAQVWEGDWEANANSFRYPRQARIVCLPHLAELQRTHGIQPSLFAKAAVVLFNTRQTGASHAIFNTWESGRTWPFVPQWMHNMLPPAMSIDGPTASWLLRMATVSKNETLLDFLGRFASECDEETRYDHVPWQKVIEELRDEGAVADAASYRQSFVWDVTLGLGSSKEFRNDSRLLEFVSRLDWGDCGFFWNMFMIDSQNLYFVASWDTAQMNDIEVEDFCECMADTMRKMAKPDNWNKTIGQLFGP</sequence>
<dbReference type="InterPro" id="IPR042099">
    <property type="entry name" value="ANL_N_sf"/>
</dbReference>
<dbReference type="Gene3D" id="3.30.559.30">
    <property type="entry name" value="Nonribosomal peptide synthetase, condensation domain"/>
    <property type="match status" value="1"/>
</dbReference>
<dbReference type="Pfam" id="PF13193">
    <property type="entry name" value="AMP-binding_C"/>
    <property type="match status" value="1"/>
</dbReference>
<accession>A0A0B7K4B3</accession>
<keyword evidence="3" id="KW-0597">Phosphoprotein</keyword>
<reference evidence="7" key="1">
    <citation type="submission" date="2015-01" db="EMBL/GenBank/DDBJ databases">
        <authorList>
            <person name="Durling Mikael"/>
        </authorList>
    </citation>
    <scope>NUCLEOTIDE SEQUENCE</scope>
</reference>
<comment type="similarity">
    <text evidence="1">Belongs to the ATP-dependent AMP-binding enzyme family.</text>
</comment>
<keyword evidence="2" id="KW-0596">Phosphopantetheine</keyword>
<name>A0A0B7K4B3_BIOOC</name>
<dbReference type="Gene3D" id="3.30.300.30">
    <property type="match status" value="1"/>
</dbReference>
<dbReference type="InterPro" id="IPR020845">
    <property type="entry name" value="AMP-binding_CS"/>
</dbReference>
<evidence type="ECO:0000256" key="3">
    <source>
        <dbReference type="ARBA" id="ARBA00022553"/>
    </source>
</evidence>
<dbReference type="InterPro" id="IPR023213">
    <property type="entry name" value="CAT-like_dom_sf"/>
</dbReference>
<keyword evidence="4" id="KW-0436">Ligase</keyword>
<dbReference type="GO" id="GO:0031956">
    <property type="term" value="F:medium-chain fatty acid-CoA ligase activity"/>
    <property type="evidence" value="ECO:0007669"/>
    <property type="project" value="TreeGrafter"/>
</dbReference>
<evidence type="ECO:0008006" key="8">
    <source>
        <dbReference type="Google" id="ProtNLM"/>
    </source>
</evidence>
<dbReference type="SUPFAM" id="SSF52777">
    <property type="entry name" value="CoA-dependent acyltransferases"/>
    <property type="match status" value="2"/>
</dbReference>
<dbReference type="PANTHER" id="PTHR43201:SF5">
    <property type="entry name" value="MEDIUM-CHAIN ACYL-COA LIGASE ACSF2, MITOCHONDRIAL"/>
    <property type="match status" value="1"/>
</dbReference>
<evidence type="ECO:0000256" key="4">
    <source>
        <dbReference type="ARBA" id="ARBA00022598"/>
    </source>
</evidence>
<dbReference type="Gene3D" id="3.30.559.10">
    <property type="entry name" value="Chloramphenicol acetyltransferase-like domain"/>
    <property type="match status" value="1"/>
</dbReference>
<dbReference type="PROSITE" id="PS00455">
    <property type="entry name" value="AMP_BINDING"/>
    <property type="match status" value="1"/>
</dbReference>
<dbReference type="InterPro" id="IPR025110">
    <property type="entry name" value="AMP-bd_C"/>
</dbReference>
<dbReference type="CDD" id="cd04433">
    <property type="entry name" value="AFD_class_I"/>
    <property type="match status" value="1"/>
</dbReference>
<evidence type="ECO:0000313" key="7">
    <source>
        <dbReference type="EMBL" id="CEO49491.1"/>
    </source>
</evidence>
<dbReference type="Pfam" id="PF00501">
    <property type="entry name" value="AMP-binding"/>
    <property type="match status" value="1"/>
</dbReference>
<dbReference type="PANTHER" id="PTHR43201">
    <property type="entry name" value="ACYL-COA SYNTHETASE"/>
    <property type="match status" value="1"/>
</dbReference>
<feature type="domain" description="AMP-binding enzyme C-terminal" evidence="6">
    <location>
        <begin position="529"/>
        <end position="577"/>
    </location>
</feature>
<dbReference type="SUPFAM" id="SSF56801">
    <property type="entry name" value="Acetyl-CoA synthetase-like"/>
    <property type="match status" value="1"/>
</dbReference>
<evidence type="ECO:0000259" key="5">
    <source>
        <dbReference type="Pfam" id="PF00501"/>
    </source>
</evidence>
<dbReference type="AlphaFoldDB" id="A0A0B7K4B3"/>
<evidence type="ECO:0000259" key="6">
    <source>
        <dbReference type="Pfam" id="PF13193"/>
    </source>
</evidence>
<protein>
    <recommendedName>
        <fullName evidence="8">AMP-dependent synthetase/ligase domain-containing protein</fullName>
    </recommendedName>
</protein>